<dbReference type="Proteomes" id="UP001177872">
    <property type="component" value="Unassembled WGS sequence"/>
</dbReference>
<evidence type="ECO:0000313" key="1">
    <source>
        <dbReference type="EMBL" id="MDQ1864258.1"/>
    </source>
</evidence>
<evidence type="ECO:0000313" key="2">
    <source>
        <dbReference type="Proteomes" id="UP001177872"/>
    </source>
</evidence>
<organism evidence="1 2">
    <name type="scientific">Serratia ureilytica</name>
    <dbReference type="NCBI Taxonomy" id="300181"/>
    <lineage>
        <taxon>Bacteria</taxon>
        <taxon>Pseudomonadati</taxon>
        <taxon>Pseudomonadota</taxon>
        <taxon>Gammaproteobacteria</taxon>
        <taxon>Enterobacterales</taxon>
        <taxon>Yersiniaceae</taxon>
        <taxon>Serratia</taxon>
    </lineage>
</organism>
<reference evidence="1" key="1">
    <citation type="submission" date="2023-07" db="EMBL/GenBank/DDBJ databases">
        <title>In vitro acaricidal activity of Serratia ureilytica strains isolated from Mimosa pudica nodules againts the dust mite Tyrophagus putrescentiae.</title>
        <authorList>
            <person name="Wong-Villareal A."/>
            <person name="Cerqueda-Garcia D."/>
        </authorList>
    </citation>
    <scope>NUCLEOTIDE SEQUENCE</scope>
    <source>
        <strain evidence="1">UTS2</strain>
    </source>
</reference>
<dbReference type="EMBL" id="JAVCZN010000018">
    <property type="protein sequence ID" value="MDQ1864258.1"/>
    <property type="molecule type" value="Genomic_DNA"/>
</dbReference>
<accession>A0ABU0VSD2</accession>
<gene>
    <name evidence="1" type="ORF">Q6237_25080</name>
</gene>
<proteinExistence type="predicted"/>
<name>A0ABU0VSD2_9GAMM</name>
<keyword evidence="2" id="KW-1185">Reference proteome</keyword>
<dbReference type="RefSeq" id="WP_197768881.1">
    <property type="nucleotide sequence ID" value="NZ_JABEMX010000033.1"/>
</dbReference>
<comment type="caution">
    <text evidence="1">The sequence shown here is derived from an EMBL/GenBank/DDBJ whole genome shotgun (WGS) entry which is preliminary data.</text>
</comment>
<sequence>MNTNNVNVKTAAAESAEICEKAGMCEPEAPEPWEKPGVQYPAAVRALEMEFCYLDDLNDLYAQSSTSPDELEQALYVIFGRMTELVQSCGADYKQPDKPRVAYEMIQYWVRGQRVAQRDFGEIGQRAWEHARYRLAQEMAVEYSYN</sequence>
<protein>
    <submittedName>
        <fullName evidence="1">Dehydrogenase</fullName>
    </submittedName>
</protein>